<dbReference type="Gene3D" id="4.10.240.10">
    <property type="entry name" value="Zn(2)-C6 fungal-type DNA-binding domain"/>
    <property type="match status" value="1"/>
</dbReference>
<feature type="compositionally biased region" description="Basic and acidic residues" evidence="1">
    <location>
        <begin position="547"/>
        <end position="556"/>
    </location>
</feature>
<dbReference type="Proteomes" id="UP000027265">
    <property type="component" value="Unassembled WGS sequence"/>
</dbReference>
<dbReference type="PROSITE" id="PS50048">
    <property type="entry name" value="ZN2_CY6_FUNGAL_2"/>
    <property type="match status" value="1"/>
</dbReference>
<feature type="compositionally biased region" description="Low complexity" evidence="1">
    <location>
        <begin position="446"/>
        <end position="456"/>
    </location>
</feature>
<evidence type="ECO:0000313" key="4">
    <source>
        <dbReference type="Proteomes" id="UP000027265"/>
    </source>
</evidence>
<protein>
    <recommendedName>
        <fullName evidence="2">Zn(2)-C6 fungal-type domain-containing protein</fullName>
    </recommendedName>
</protein>
<dbReference type="SMART" id="SM00066">
    <property type="entry name" value="GAL4"/>
    <property type="match status" value="1"/>
</dbReference>
<name>A0A067PZC3_9AGAM</name>
<accession>A0A067PZC3</accession>
<keyword evidence="4" id="KW-1185">Reference proteome</keyword>
<dbReference type="STRING" id="933084.A0A067PZC3"/>
<dbReference type="Pfam" id="PF00172">
    <property type="entry name" value="Zn_clus"/>
    <property type="match status" value="1"/>
</dbReference>
<proteinExistence type="predicted"/>
<evidence type="ECO:0000313" key="3">
    <source>
        <dbReference type="EMBL" id="KDQ55701.1"/>
    </source>
</evidence>
<dbReference type="PROSITE" id="PS00463">
    <property type="entry name" value="ZN2_CY6_FUNGAL_1"/>
    <property type="match status" value="1"/>
</dbReference>
<dbReference type="InParanoid" id="A0A067PZC3"/>
<organism evidence="3 4">
    <name type="scientific">Jaapia argillacea MUCL 33604</name>
    <dbReference type="NCBI Taxonomy" id="933084"/>
    <lineage>
        <taxon>Eukaryota</taxon>
        <taxon>Fungi</taxon>
        <taxon>Dikarya</taxon>
        <taxon>Basidiomycota</taxon>
        <taxon>Agaricomycotina</taxon>
        <taxon>Agaricomycetes</taxon>
        <taxon>Agaricomycetidae</taxon>
        <taxon>Jaapiales</taxon>
        <taxon>Jaapiaceae</taxon>
        <taxon>Jaapia</taxon>
    </lineage>
</organism>
<feature type="region of interest" description="Disordered" evidence="1">
    <location>
        <begin position="317"/>
        <end position="337"/>
    </location>
</feature>
<dbReference type="OrthoDB" id="39175at2759"/>
<evidence type="ECO:0000256" key="1">
    <source>
        <dbReference type="SAM" id="MobiDB-lite"/>
    </source>
</evidence>
<dbReference type="HOGENOM" id="CLU_483169_0_0_1"/>
<dbReference type="GO" id="GO:0008270">
    <property type="term" value="F:zinc ion binding"/>
    <property type="evidence" value="ECO:0007669"/>
    <property type="project" value="InterPro"/>
</dbReference>
<reference evidence="4" key="1">
    <citation type="journal article" date="2014" name="Proc. Natl. Acad. Sci. U.S.A.">
        <title>Extensive sampling of basidiomycete genomes demonstrates inadequacy of the white-rot/brown-rot paradigm for wood decay fungi.</title>
        <authorList>
            <person name="Riley R."/>
            <person name="Salamov A.A."/>
            <person name="Brown D.W."/>
            <person name="Nagy L.G."/>
            <person name="Floudas D."/>
            <person name="Held B.W."/>
            <person name="Levasseur A."/>
            <person name="Lombard V."/>
            <person name="Morin E."/>
            <person name="Otillar R."/>
            <person name="Lindquist E.A."/>
            <person name="Sun H."/>
            <person name="LaButti K.M."/>
            <person name="Schmutz J."/>
            <person name="Jabbour D."/>
            <person name="Luo H."/>
            <person name="Baker S.E."/>
            <person name="Pisabarro A.G."/>
            <person name="Walton J.D."/>
            <person name="Blanchette R.A."/>
            <person name="Henrissat B."/>
            <person name="Martin F."/>
            <person name="Cullen D."/>
            <person name="Hibbett D.S."/>
            <person name="Grigoriev I.V."/>
        </authorList>
    </citation>
    <scope>NUCLEOTIDE SEQUENCE [LARGE SCALE GENOMIC DNA]</scope>
    <source>
        <strain evidence="4">MUCL 33604</strain>
    </source>
</reference>
<dbReference type="AlphaFoldDB" id="A0A067PZC3"/>
<sequence length="564" mass="63016">MASDLLPHQYNDPYHDSRQYHYSQPYAQNAYPDEYQGYYQAPAGEVAVSSVIYDGAHSAPHYLQEAQEYTQFVYDNGSQAQGYVVVDNFDDGVGCAHHPAGQHPQYPEPPQQVVDHQGWTAEAPMDQFIGYGQCEEVEEPMYSAPPEHHHFIQPPPPSQSEYQNYSVSPSETLHDFPASELPVVDRFDARGYVYPSDQCTMSSPVPTSTTVASEPVEHHHWAKQRSSGHDPRIFERYQPPEPSMQEMAEHLGIERVHHYAPAAPSPFTTTPLTGISPQKTMRYRVEESQSPLMTPPMIVPSQQPMLEHLERMRRRMNARRRRSASPRIPKKSSPPMDHLPTPFSPVIHIPNPPIVPSQAGTSTIDFATTQFAQAREEQQHNHSLDLQLKGRSNSYPYIHDHMEPTPAPSEPWACAAPSSSRRHPLVFAKDGSHPLIKSEPGEIQMSSLGSPSSSPPSHDHKIENYQDSPPSPGSILKVSASRKVCEKKPVLACLFCRGRKIACGPPLPGSKDKTCNQCARRNLKCEYPTESRRGQRKRGPKTAPCGDHSHEADGPPKAKAARKN</sequence>
<feature type="domain" description="Zn(2)-C6 fungal-type" evidence="2">
    <location>
        <begin position="492"/>
        <end position="527"/>
    </location>
</feature>
<dbReference type="EMBL" id="KL197724">
    <property type="protein sequence ID" value="KDQ55701.1"/>
    <property type="molecule type" value="Genomic_DNA"/>
</dbReference>
<dbReference type="CDD" id="cd00067">
    <property type="entry name" value="GAL4"/>
    <property type="match status" value="1"/>
</dbReference>
<gene>
    <name evidence="3" type="ORF">JAAARDRAFT_37116</name>
</gene>
<dbReference type="SUPFAM" id="SSF57701">
    <property type="entry name" value="Zn2/Cys6 DNA-binding domain"/>
    <property type="match status" value="1"/>
</dbReference>
<dbReference type="InterPro" id="IPR036864">
    <property type="entry name" value="Zn2-C6_fun-type_DNA-bd_sf"/>
</dbReference>
<evidence type="ECO:0000259" key="2">
    <source>
        <dbReference type="PROSITE" id="PS50048"/>
    </source>
</evidence>
<dbReference type="GO" id="GO:0000981">
    <property type="term" value="F:DNA-binding transcription factor activity, RNA polymerase II-specific"/>
    <property type="evidence" value="ECO:0007669"/>
    <property type="project" value="InterPro"/>
</dbReference>
<feature type="compositionally biased region" description="Basic residues" evidence="1">
    <location>
        <begin position="317"/>
        <end position="330"/>
    </location>
</feature>
<dbReference type="InterPro" id="IPR001138">
    <property type="entry name" value="Zn2Cys6_DnaBD"/>
</dbReference>
<feature type="region of interest" description="Disordered" evidence="1">
    <location>
        <begin position="431"/>
        <end position="475"/>
    </location>
</feature>
<feature type="region of interest" description="Disordered" evidence="1">
    <location>
        <begin position="526"/>
        <end position="564"/>
    </location>
</feature>